<protein>
    <submittedName>
        <fullName evidence="6">Translocation/assembly module TamB domain-containing protein</fullName>
    </submittedName>
</protein>
<evidence type="ECO:0000256" key="2">
    <source>
        <dbReference type="ARBA" id="ARBA00022692"/>
    </source>
</evidence>
<dbReference type="PANTHER" id="PTHR36985:SF1">
    <property type="entry name" value="TRANSLOCATION AND ASSEMBLY MODULE SUBUNIT TAMB"/>
    <property type="match status" value="1"/>
</dbReference>
<organism evidence="6 7">
    <name type="scientific">Acidimangrovimonas pyrenivorans</name>
    <dbReference type="NCBI Taxonomy" id="2030798"/>
    <lineage>
        <taxon>Bacteria</taxon>
        <taxon>Pseudomonadati</taxon>
        <taxon>Pseudomonadota</taxon>
        <taxon>Alphaproteobacteria</taxon>
        <taxon>Rhodobacterales</taxon>
        <taxon>Paracoccaceae</taxon>
        <taxon>Acidimangrovimonas</taxon>
    </lineage>
</organism>
<keyword evidence="7" id="KW-1185">Reference proteome</keyword>
<evidence type="ECO:0000256" key="3">
    <source>
        <dbReference type="ARBA" id="ARBA00022989"/>
    </source>
</evidence>
<dbReference type="Pfam" id="PF04357">
    <property type="entry name" value="TamB"/>
    <property type="match status" value="1"/>
</dbReference>
<evidence type="ECO:0000256" key="1">
    <source>
        <dbReference type="ARBA" id="ARBA00004167"/>
    </source>
</evidence>
<evidence type="ECO:0000256" key="4">
    <source>
        <dbReference type="ARBA" id="ARBA00023136"/>
    </source>
</evidence>
<dbReference type="EMBL" id="JBHRSK010000003">
    <property type="protein sequence ID" value="MFC2966998.1"/>
    <property type="molecule type" value="Genomic_DNA"/>
</dbReference>
<gene>
    <name evidence="6" type="ORF">ACFOES_02725</name>
</gene>
<evidence type="ECO:0000313" key="7">
    <source>
        <dbReference type="Proteomes" id="UP001595443"/>
    </source>
</evidence>
<sequence>MRILVLLLLFLPSLAWGQDGGGYLTSLLEDNLSGAGRQVKIEGFVGALSSKATMKQLTIADDKGIWLTLKGVTLDWSRSALLGGRVEVNELSAAEIDLPRLPQSSAPASTAPPSAEASGFSLPELPVSISIGKIEAKKVVLGAPVLGQAATVAVQGSLSLAGGEGATDISLKRIDGKEGVIALKASYANASRQLALDLNVSEGADGIMTNLIGLPGAPALELTAKGTGPLEDYSADIRLATDGQERLTGTVKLASSTDDAGTTRHFSAEIGGDIAPLFAPDYRAFFGPDIQLAVTGAQLPSGVTELSQMQLTARQITLAGKVTLAPDGLPQFLDISGQMAAADGAPVLLPIPGQRTRVGRADLLLKYDAGQGDGWSGRLALSGLERPGLKLAQATLTGSGTIAHQGTTPGAVDGSLRVAVSGLAPEDQALGKALGSALQAATGFRWQQGKPLQLSDLRLTGADYGLTASADVSGIGAALFVEGKASARADDLSRFAALAGRPLAGKATAQIDGKSALLAGSFDATARIDGTGLQAGQPELDALLQGPSHIALSAKRDTTGTTLRQLTIRAASLSADAEGVLKTGANDLRASLAFSDLGQLGKGYGGSLKAQAQYVEADGTGSLTLDGTGTDLALGQATADRLLKGETKLSLKARRTKGVIHVDHIDLFNPQLSAQAKAVAGDASRRVDLSAKLNDLALIAPGLPGPVTTEGTITDDGKGYAVDLNAKGPGGIDATVKGRVAADFASAKLSVSGSGRAEVANSFIEPRAVSGPLRFDLTLDGPPKLSSLSGRVTLNGARFVAPLLGLTADPMDVAVTLSGGSASVSGKLTIGGGTVTLSGPIDLSPPYASNLAVSLARVGLKDPELFATTVSGSMKISGPLAGGAQIAGRLGLGPTEIRVPSTGIGGSAAMPEGLVQKGASAAVRATLARAGVGTAASRPDKTPRRPFGLNITVSAPSQVFVRGRGLDAELGGQLSLTDTTADIVPIGGFDLRRGRLEILGKRLDLTQGQLRLEGRFVPYVHLEAANTSNGVTAIVTIDGDATDPQITFSSTPELPQEEVLAQLLFGRDLSKISAFQAAQLASAVATLAGKGGEGIVTKLRKGFGLDDLDIVTDATGNTSVKVGKYLSKNLYTDVTVGQDGTSEIHLNLDVSKSVTLRGKAGSDGNTGVGVFYERDY</sequence>
<keyword evidence="3" id="KW-1133">Transmembrane helix</keyword>
<keyword evidence="4" id="KW-0472">Membrane</keyword>
<keyword evidence="2" id="KW-0812">Transmembrane</keyword>
<feature type="domain" description="Translocation and assembly module TamB C-terminal" evidence="5">
    <location>
        <begin position="831"/>
        <end position="1176"/>
    </location>
</feature>
<comment type="caution">
    <text evidence="6">The sequence shown here is derived from an EMBL/GenBank/DDBJ whole genome shotgun (WGS) entry which is preliminary data.</text>
</comment>
<accession>A0ABV7ACF1</accession>
<dbReference type="Proteomes" id="UP001595443">
    <property type="component" value="Unassembled WGS sequence"/>
</dbReference>
<proteinExistence type="predicted"/>
<dbReference type="InterPro" id="IPR007452">
    <property type="entry name" value="TamB_C"/>
</dbReference>
<comment type="subcellular location">
    <subcellularLocation>
        <location evidence="1">Membrane</location>
        <topology evidence="1">Single-pass membrane protein</topology>
    </subcellularLocation>
</comment>
<dbReference type="PANTHER" id="PTHR36985">
    <property type="entry name" value="TRANSLOCATION AND ASSEMBLY MODULE SUBUNIT TAMB"/>
    <property type="match status" value="1"/>
</dbReference>
<evidence type="ECO:0000259" key="5">
    <source>
        <dbReference type="Pfam" id="PF04357"/>
    </source>
</evidence>
<name>A0ABV7ACF1_9RHOB</name>
<dbReference type="RefSeq" id="WP_377831626.1">
    <property type="nucleotide sequence ID" value="NZ_JBHRSK010000003.1"/>
</dbReference>
<reference evidence="7" key="1">
    <citation type="journal article" date="2019" name="Int. J. Syst. Evol. Microbiol.">
        <title>The Global Catalogue of Microorganisms (GCM) 10K type strain sequencing project: providing services to taxonomists for standard genome sequencing and annotation.</title>
        <authorList>
            <consortium name="The Broad Institute Genomics Platform"/>
            <consortium name="The Broad Institute Genome Sequencing Center for Infectious Disease"/>
            <person name="Wu L."/>
            <person name="Ma J."/>
        </authorList>
    </citation>
    <scope>NUCLEOTIDE SEQUENCE [LARGE SCALE GENOMIC DNA]</scope>
    <source>
        <strain evidence="7">KCTC 62192</strain>
    </source>
</reference>
<evidence type="ECO:0000313" key="6">
    <source>
        <dbReference type="EMBL" id="MFC2966998.1"/>
    </source>
</evidence>